<gene>
    <name evidence="4" type="ORF">ABL78_1125</name>
</gene>
<dbReference type="EMBL" id="LJSK01000017">
    <property type="protein sequence ID" value="KPI89745.1"/>
    <property type="molecule type" value="Genomic_DNA"/>
</dbReference>
<feature type="domain" description="PIH1 N-terminal" evidence="3">
    <location>
        <begin position="10"/>
        <end position="129"/>
    </location>
</feature>
<reference evidence="4 5" key="1">
    <citation type="journal article" date="2015" name="PLoS Pathog.">
        <title>Leptomonas seymouri: Adaptations to the Dixenous Life Cycle Analyzed by Genome Sequencing, Transcriptome Profiling and Co-infection with Leishmania donovani.</title>
        <authorList>
            <person name="Kraeva N."/>
            <person name="Butenko A."/>
            <person name="Hlavacova J."/>
            <person name="Kostygov A."/>
            <person name="Myskova J."/>
            <person name="Grybchuk D."/>
            <person name="Lestinova T."/>
            <person name="Votypka J."/>
            <person name="Volf P."/>
            <person name="Opperdoes F."/>
            <person name="Flegontov P."/>
            <person name="Lukes J."/>
            <person name="Yurchenko V."/>
        </authorList>
    </citation>
    <scope>NUCLEOTIDE SEQUENCE [LARGE SCALE GENOMIC DNA]</scope>
    <source>
        <strain evidence="4 5">ATCC 30220</strain>
    </source>
</reference>
<dbReference type="InterPro" id="IPR050734">
    <property type="entry name" value="PIH1/Kintoun_subfamily"/>
</dbReference>
<evidence type="ECO:0000313" key="4">
    <source>
        <dbReference type="EMBL" id="KPI89745.1"/>
    </source>
</evidence>
<dbReference type="Proteomes" id="UP000038009">
    <property type="component" value="Unassembled WGS sequence"/>
</dbReference>
<protein>
    <recommendedName>
        <fullName evidence="3">PIH1 N-terminal domain-containing protein</fullName>
    </recommendedName>
</protein>
<proteinExistence type="inferred from homology"/>
<comment type="caution">
    <text evidence="4">The sequence shown here is derived from an EMBL/GenBank/DDBJ whole genome shotgun (WGS) entry which is preliminary data.</text>
</comment>
<dbReference type="Pfam" id="PF08190">
    <property type="entry name" value="PIH1"/>
    <property type="match status" value="1"/>
</dbReference>
<keyword evidence="5" id="KW-1185">Reference proteome</keyword>
<dbReference type="PANTHER" id="PTHR22997">
    <property type="entry name" value="PIH1 DOMAIN-CONTAINING PROTEIN 1"/>
    <property type="match status" value="1"/>
</dbReference>
<feature type="region of interest" description="Disordered" evidence="2">
    <location>
        <begin position="257"/>
        <end position="283"/>
    </location>
</feature>
<accession>A0A0N1I2M6</accession>
<evidence type="ECO:0000259" key="3">
    <source>
        <dbReference type="Pfam" id="PF08190"/>
    </source>
</evidence>
<dbReference type="AlphaFoldDB" id="A0A0N1I2M6"/>
<dbReference type="OMA" id="AYCVDVV"/>
<sequence length="365" mass="39523">MLTPSGLLVGFAYKALAVDETTLYVVNVCGHDSVGLPLARSMNAVGDNYIEHNGVDNLIIPISVGDPKPTTKGEFAFCIDVVVHTILIKKCISGHHLYQHLTEKLLNLSMEWVQRECGIQLLRKGCAVLGNPYYFASVKADMESLEKAMKMAAELLKSKEDQDREGDEVVSQHLPDALKMKSNKPKESTKPLIQEVIASPGIKKGFLNSGSVRLYGPGGSSEGSGKAPDPLAHIPESLRSKCKIIDTRNMEQSLGQAAPSLEMPAATSTSQPKKAQEESTVHRGNLTNSQWKEVSFEQTDNTLVVRFTVPDGIASLRDVDLSATANALEINGVVTQLPVMVITDGVRAKFVKASRMLVVTCPIDA</sequence>
<evidence type="ECO:0000256" key="2">
    <source>
        <dbReference type="SAM" id="MobiDB-lite"/>
    </source>
</evidence>
<evidence type="ECO:0000256" key="1">
    <source>
        <dbReference type="ARBA" id="ARBA00008511"/>
    </source>
</evidence>
<evidence type="ECO:0000313" key="5">
    <source>
        <dbReference type="Proteomes" id="UP000038009"/>
    </source>
</evidence>
<dbReference type="OrthoDB" id="5135119at2759"/>
<dbReference type="InterPro" id="IPR012981">
    <property type="entry name" value="PIH1_N"/>
</dbReference>
<name>A0A0N1I2M6_LEPSE</name>
<comment type="similarity">
    <text evidence="1">Belongs to the PIH1 family.</text>
</comment>
<dbReference type="GO" id="GO:0005737">
    <property type="term" value="C:cytoplasm"/>
    <property type="evidence" value="ECO:0007669"/>
    <property type="project" value="TreeGrafter"/>
</dbReference>
<organism evidence="4 5">
    <name type="scientific">Leptomonas seymouri</name>
    <dbReference type="NCBI Taxonomy" id="5684"/>
    <lineage>
        <taxon>Eukaryota</taxon>
        <taxon>Discoba</taxon>
        <taxon>Euglenozoa</taxon>
        <taxon>Kinetoplastea</taxon>
        <taxon>Metakinetoplastina</taxon>
        <taxon>Trypanosomatida</taxon>
        <taxon>Trypanosomatidae</taxon>
        <taxon>Leishmaniinae</taxon>
        <taxon>Leptomonas</taxon>
    </lineage>
</organism>
<dbReference type="VEuPathDB" id="TriTrypDB:Lsey_0017_0240"/>
<dbReference type="PANTHER" id="PTHR22997:SF8">
    <property type="entry name" value="PIH1 N-TERMINAL DOMAIN-CONTAINING PROTEIN"/>
    <property type="match status" value="1"/>
</dbReference>